<keyword evidence="2 12" id="KW-0723">Serine/threonine-protein kinase</keyword>
<comment type="catalytic activity">
    <reaction evidence="8">
        <text>L-seryl-[protein] + ATP = O-phospho-L-seryl-[protein] + ADP + H(+)</text>
        <dbReference type="Rhea" id="RHEA:17989"/>
        <dbReference type="Rhea" id="RHEA-COMP:9863"/>
        <dbReference type="Rhea" id="RHEA-COMP:11604"/>
        <dbReference type="ChEBI" id="CHEBI:15378"/>
        <dbReference type="ChEBI" id="CHEBI:29999"/>
        <dbReference type="ChEBI" id="CHEBI:30616"/>
        <dbReference type="ChEBI" id="CHEBI:83421"/>
        <dbReference type="ChEBI" id="CHEBI:456216"/>
        <dbReference type="EC" id="2.7.11.1"/>
    </reaction>
</comment>
<protein>
    <recommendedName>
        <fullName evidence="1">non-specific serine/threonine protein kinase</fullName>
        <ecNumber evidence="1">2.7.11.1</ecNumber>
    </recommendedName>
</protein>
<dbReference type="PANTHER" id="PTHR24363:SF0">
    <property type="entry name" value="SERINE_THREONINE KINASE LIKE DOMAIN CONTAINING 1"/>
    <property type="match status" value="1"/>
</dbReference>
<evidence type="ECO:0000256" key="5">
    <source>
        <dbReference type="ARBA" id="ARBA00022777"/>
    </source>
</evidence>
<dbReference type="InterPro" id="IPR008271">
    <property type="entry name" value="Ser/Thr_kinase_AS"/>
</dbReference>
<dbReference type="PROSITE" id="PS00107">
    <property type="entry name" value="PROTEIN_KINASE_ATP"/>
    <property type="match status" value="1"/>
</dbReference>
<dbReference type="EMBL" id="CP065425">
    <property type="protein sequence ID" value="QQZ10439.1"/>
    <property type="molecule type" value="Genomic_DNA"/>
</dbReference>
<evidence type="ECO:0000256" key="7">
    <source>
        <dbReference type="ARBA" id="ARBA00047899"/>
    </source>
</evidence>
<dbReference type="EC" id="2.7.11.1" evidence="1"/>
<keyword evidence="13" id="KW-1185">Reference proteome</keyword>
<evidence type="ECO:0000256" key="8">
    <source>
        <dbReference type="ARBA" id="ARBA00048679"/>
    </source>
</evidence>
<dbReference type="PROSITE" id="PS50011">
    <property type="entry name" value="PROTEIN_KINASE_DOM"/>
    <property type="match status" value="1"/>
</dbReference>
<evidence type="ECO:0000256" key="6">
    <source>
        <dbReference type="ARBA" id="ARBA00022840"/>
    </source>
</evidence>
<dbReference type="PROSITE" id="PS00108">
    <property type="entry name" value="PROTEIN_KINASE_ST"/>
    <property type="match status" value="1"/>
</dbReference>
<dbReference type="GO" id="GO:0004674">
    <property type="term" value="F:protein serine/threonine kinase activity"/>
    <property type="evidence" value="ECO:0007669"/>
    <property type="project" value="UniProtKB-KW"/>
</dbReference>
<keyword evidence="4 9" id="KW-0547">Nucleotide-binding</keyword>
<dbReference type="SMART" id="SM00220">
    <property type="entry name" value="S_TKc"/>
    <property type="match status" value="1"/>
</dbReference>
<dbReference type="PANTHER" id="PTHR24363">
    <property type="entry name" value="SERINE/THREONINE PROTEIN KINASE"/>
    <property type="match status" value="1"/>
</dbReference>
<keyword evidence="5 12" id="KW-0418">Kinase</keyword>
<evidence type="ECO:0000259" key="11">
    <source>
        <dbReference type="PROSITE" id="PS50011"/>
    </source>
</evidence>
<accession>A0ABX7E5E7</accession>
<dbReference type="Gene3D" id="1.10.510.10">
    <property type="entry name" value="Transferase(Phosphotransferase) domain 1"/>
    <property type="match status" value="1"/>
</dbReference>
<dbReference type="Pfam" id="PF00069">
    <property type="entry name" value="Pkinase"/>
    <property type="match status" value="1"/>
</dbReference>
<evidence type="ECO:0000256" key="1">
    <source>
        <dbReference type="ARBA" id="ARBA00012513"/>
    </source>
</evidence>
<evidence type="ECO:0000256" key="9">
    <source>
        <dbReference type="PROSITE-ProRule" id="PRU10141"/>
    </source>
</evidence>
<keyword evidence="10" id="KW-1133">Transmembrane helix</keyword>
<feature type="transmembrane region" description="Helical" evidence="10">
    <location>
        <begin position="202"/>
        <end position="221"/>
    </location>
</feature>
<dbReference type="InterPro" id="IPR000719">
    <property type="entry name" value="Prot_kinase_dom"/>
</dbReference>
<dbReference type="Gene3D" id="3.30.200.20">
    <property type="entry name" value="Phosphorylase Kinase, domain 1"/>
    <property type="match status" value="1"/>
</dbReference>
<reference evidence="12 13" key="1">
    <citation type="submission" date="2020-11" db="EMBL/GenBank/DDBJ databases">
        <title>Taxonomic evaluation of the Bacillus sporothermodurans group of bacteria based on whole genome sequences.</title>
        <authorList>
            <person name="Fiedler G."/>
            <person name="Herbstmann A.-D."/>
            <person name="Doll E."/>
            <person name="Wenning M."/>
            <person name="Brinks E."/>
            <person name="Kabisch J."/>
            <person name="Breitenwieser F."/>
            <person name="Lappann M."/>
            <person name="Boehnlein C."/>
            <person name="Franz C."/>
        </authorList>
    </citation>
    <scope>NUCLEOTIDE SEQUENCE [LARGE SCALE GENOMIC DNA]</scope>
    <source>
        <strain evidence="12 13">JCM 19841</strain>
    </source>
</reference>
<gene>
    <name evidence="12" type="ORF">I5776_05765</name>
</gene>
<evidence type="ECO:0000313" key="12">
    <source>
        <dbReference type="EMBL" id="QQZ10439.1"/>
    </source>
</evidence>
<evidence type="ECO:0000256" key="10">
    <source>
        <dbReference type="SAM" id="Phobius"/>
    </source>
</evidence>
<evidence type="ECO:0000256" key="2">
    <source>
        <dbReference type="ARBA" id="ARBA00022527"/>
    </source>
</evidence>
<sequence length="308" mass="35751">MAKHNIHLAEGDILKNQYEIIQQIGSGGMSVVYLAKECKEENRLWAIKVADMEKKISKRLFSEAKILSELDHPSLPKIADFFSSPDKEFFYLVQEYVEGETLYEWFEQNDCFIDEETVVNICIQLCDVLHYLHSRKPSPIIYRDLKPANIMITKTRDIKLIDFGIARKYTENKAKDTLQIGTVGFAAPEQFEKRQSDTRTDLFSLGALMYYLLSGGKYVYITQKPIQFFRKQLPKSLKKCIHLLVKSNPNERIQTAGEVKDYLKKTQMQLAKGKNHSLKKGLLISKYVFSIFFFIGVIVYIAYDQFHK</sequence>
<keyword evidence="6 9" id="KW-0067">ATP-binding</keyword>
<evidence type="ECO:0000313" key="13">
    <source>
        <dbReference type="Proteomes" id="UP000595691"/>
    </source>
</evidence>
<dbReference type="InterPro" id="IPR017441">
    <property type="entry name" value="Protein_kinase_ATP_BS"/>
</dbReference>
<keyword evidence="10" id="KW-0472">Membrane</keyword>
<keyword evidence="10" id="KW-0812">Transmembrane</keyword>
<dbReference type="SUPFAM" id="SSF56112">
    <property type="entry name" value="Protein kinase-like (PK-like)"/>
    <property type="match status" value="1"/>
</dbReference>
<evidence type="ECO:0000256" key="4">
    <source>
        <dbReference type="ARBA" id="ARBA00022741"/>
    </source>
</evidence>
<organism evidence="12 13">
    <name type="scientific">Heyndrickxia vini</name>
    <dbReference type="NCBI Taxonomy" id="1476025"/>
    <lineage>
        <taxon>Bacteria</taxon>
        <taxon>Bacillati</taxon>
        <taxon>Bacillota</taxon>
        <taxon>Bacilli</taxon>
        <taxon>Bacillales</taxon>
        <taxon>Bacillaceae</taxon>
        <taxon>Heyndrickxia</taxon>
    </lineage>
</organism>
<name>A0ABX7E5E7_9BACI</name>
<dbReference type="InterPro" id="IPR011009">
    <property type="entry name" value="Kinase-like_dom_sf"/>
</dbReference>
<feature type="transmembrane region" description="Helical" evidence="10">
    <location>
        <begin position="282"/>
        <end position="303"/>
    </location>
</feature>
<keyword evidence="3" id="KW-0808">Transferase</keyword>
<dbReference type="RefSeq" id="WP_202779397.1">
    <property type="nucleotide sequence ID" value="NZ_CP065425.1"/>
</dbReference>
<feature type="domain" description="Protein kinase" evidence="11">
    <location>
        <begin position="18"/>
        <end position="263"/>
    </location>
</feature>
<feature type="binding site" evidence="9">
    <location>
        <position position="48"/>
    </location>
    <ligand>
        <name>ATP</name>
        <dbReference type="ChEBI" id="CHEBI:30616"/>
    </ligand>
</feature>
<evidence type="ECO:0000256" key="3">
    <source>
        <dbReference type="ARBA" id="ARBA00022679"/>
    </source>
</evidence>
<comment type="catalytic activity">
    <reaction evidence="7">
        <text>L-threonyl-[protein] + ATP = O-phospho-L-threonyl-[protein] + ADP + H(+)</text>
        <dbReference type="Rhea" id="RHEA:46608"/>
        <dbReference type="Rhea" id="RHEA-COMP:11060"/>
        <dbReference type="Rhea" id="RHEA-COMP:11605"/>
        <dbReference type="ChEBI" id="CHEBI:15378"/>
        <dbReference type="ChEBI" id="CHEBI:30013"/>
        <dbReference type="ChEBI" id="CHEBI:30616"/>
        <dbReference type="ChEBI" id="CHEBI:61977"/>
        <dbReference type="ChEBI" id="CHEBI:456216"/>
        <dbReference type="EC" id="2.7.11.1"/>
    </reaction>
</comment>
<proteinExistence type="predicted"/>
<dbReference type="CDD" id="cd14014">
    <property type="entry name" value="STKc_PknB_like"/>
    <property type="match status" value="1"/>
</dbReference>
<dbReference type="Proteomes" id="UP000595691">
    <property type="component" value="Chromosome"/>
</dbReference>